<protein>
    <recommendedName>
        <fullName evidence="2">histidine kinase</fullName>
        <ecNumber evidence="2">2.7.13.3</ecNumber>
    </recommendedName>
</protein>
<dbReference type="InterPro" id="IPR050980">
    <property type="entry name" value="2C_sensor_his_kinase"/>
</dbReference>
<dbReference type="EMBL" id="JAROAV010000045">
    <property type="protein sequence ID" value="MDF8266000.1"/>
    <property type="molecule type" value="Genomic_DNA"/>
</dbReference>
<feature type="region of interest" description="Disordered" evidence="7">
    <location>
        <begin position="634"/>
        <end position="1063"/>
    </location>
</feature>
<dbReference type="PANTHER" id="PTHR44936">
    <property type="entry name" value="SENSOR PROTEIN CREC"/>
    <property type="match status" value="1"/>
</dbReference>
<evidence type="ECO:0000256" key="8">
    <source>
        <dbReference type="SAM" id="Phobius"/>
    </source>
</evidence>
<evidence type="ECO:0000256" key="3">
    <source>
        <dbReference type="ARBA" id="ARBA00022553"/>
    </source>
</evidence>
<keyword evidence="11" id="KW-1185">Reference proteome</keyword>
<evidence type="ECO:0000313" key="11">
    <source>
        <dbReference type="Proteomes" id="UP001528912"/>
    </source>
</evidence>
<proteinExistence type="predicted"/>
<evidence type="ECO:0000256" key="7">
    <source>
        <dbReference type="SAM" id="MobiDB-lite"/>
    </source>
</evidence>
<comment type="caution">
    <text evidence="10">The sequence shown here is derived from an EMBL/GenBank/DDBJ whole genome shotgun (WGS) entry which is preliminary data.</text>
</comment>
<dbReference type="InterPro" id="IPR036890">
    <property type="entry name" value="HATPase_C_sf"/>
</dbReference>
<evidence type="ECO:0000256" key="2">
    <source>
        <dbReference type="ARBA" id="ARBA00012438"/>
    </source>
</evidence>
<dbReference type="RefSeq" id="WP_277193251.1">
    <property type="nucleotide sequence ID" value="NZ_JAROAV010000045.1"/>
</dbReference>
<accession>A0ABT6CAT3</accession>
<feature type="compositionally biased region" description="Basic and acidic residues" evidence="7">
    <location>
        <begin position="856"/>
        <end position="883"/>
    </location>
</feature>
<dbReference type="PANTHER" id="PTHR44936:SF9">
    <property type="entry name" value="SENSOR PROTEIN CREC"/>
    <property type="match status" value="1"/>
</dbReference>
<evidence type="ECO:0000256" key="5">
    <source>
        <dbReference type="ARBA" id="ARBA00022777"/>
    </source>
</evidence>
<evidence type="ECO:0000259" key="9">
    <source>
        <dbReference type="SMART" id="SM00387"/>
    </source>
</evidence>
<dbReference type="EC" id="2.7.13.3" evidence="2"/>
<keyword evidence="8" id="KW-0472">Membrane</keyword>
<evidence type="ECO:0000256" key="6">
    <source>
        <dbReference type="ARBA" id="ARBA00023012"/>
    </source>
</evidence>
<dbReference type="Pfam" id="PF02518">
    <property type="entry name" value="HATPase_c"/>
    <property type="match status" value="1"/>
</dbReference>
<feature type="transmembrane region" description="Helical" evidence="8">
    <location>
        <begin position="315"/>
        <end position="337"/>
    </location>
</feature>
<feature type="transmembrane region" description="Helical" evidence="8">
    <location>
        <begin position="63"/>
        <end position="82"/>
    </location>
</feature>
<feature type="domain" description="Histidine kinase/HSP90-like ATPase" evidence="9">
    <location>
        <begin position="517"/>
        <end position="629"/>
    </location>
</feature>
<evidence type="ECO:0000313" key="10">
    <source>
        <dbReference type="EMBL" id="MDF8266000.1"/>
    </source>
</evidence>
<dbReference type="SUPFAM" id="SSF55874">
    <property type="entry name" value="ATPase domain of HSP90 chaperone/DNA topoisomerase II/histidine kinase"/>
    <property type="match status" value="1"/>
</dbReference>
<feature type="compositionally biased region" description="Low complexity" evidence="7">
    <location>
        <begin position="744"/>
        <end position="771"/>
    </location>
</feature>
<dbReference type="Gene3D" id="6.10.340.10">
    <property type="match status" value="1"/>
</dbReference>
<keyword evidence="4" id="KW-0808">Transferase</keyword>
<feature type="compositionally biased region" description="Polar residues" evidence="7">
    <location>
        <begin position="941"/>
        <end position="960"/>
    </location>
</feature>
<comment type="catalytic activity">
    <reaction evidence="1">
        <text>ATP + protein L-histidine = ADP + protein N-phospho-L-histidine.</text>
        <dbReference type="EC" id="2.7.13.3"/>
    </reaction>
</comment>
<keyword evidence="6" id="KW-0902">Two-component regulatory system</keyword>
<feature type="compositionally biased region" description="Low complexity" evidence="7">
    <location>
        <begin position="996"/>
        <end position="1006"/>
    </location>
</feature>
<dbReference type="Gene3D" id="3.30.565.10">
    <property type="entry name" value="Histidine kinase-like ATPase, C-terminal domain"/>
    <property type="match status" value="1"/>
</dbReference>
<dbReference type="Proteomes" id="UP001528912">
    <property type="component" value="Unassembled WGS sequence"/>
</dbReference>
<feature type="compositionally biased region" description="Basic and acidic residues" evidence="7">
    <location>
        <begin position="724"/>
        <end position="733"/>
    </location>
</feature>
<keyword evidence="8" id="KW-0812">Transmembrane</keyword>
<feature type="region of interest" description="Disordered" evidence="7">
    <location>
        <begin position="1"/>
        <end position="45"/>
    </location>
</feature>
<evidence type="ECO:0000256" key="1">
    <source>
        <dbReference type="ARBA" id="ARBA00000085"/>
    </source>
</evidence>
<dbReference type="InterPro" id="IPR003594">
    <property type="entry name" value="HATPase_dom"/>
</dbReference>
<reference evidence="10 11" key="1">
    <citation type="submission" date="2023-03" db="EMBL/GenBank/DDBJ databases">
        <title>YIM 133296 draft genome.</title>
        <authorList>
            <person name="Xiong L."/>
        </authorList>
    </citation>
    <scope>NUCLEOTIDE SEQUENCE [LARGE SCALE GENOMIC DNA]</scope>
    <source>
        <strain evidence="10 11">YIM 133296</strain>
    </source>
</reference>
<feature type="compositionally biased region" description="Basic and acidic residues" evidence="7">
    <location>
        <begin position="904"/>
        <end position="915"/>
    </location>
</feature>
<evidence type="ECO:0000256" key="4">
    <source>
        <dbReference type="ARBA" id="ARBA00022679"/>
    </source>
</evidence>
<feature type="compositionally biased region" description="Basic and acidic residues" evidence="7">
    <location>
        <begin position="31"/>
        <end position="45"/>
    </location>
</feature>
<organism evidence="10 11">
    <name type="scientific">Luteipulveratus flavus</name>
    <dbReference type="NCBI Taxonomy" id="3031728"/>
    <lineage>
        <taxon>Bacteria</taxon>
        <taxon>Bacillati</taxon>
        <taxon>Actinomycetota</taxon>
        <taxon>Actinomycetes</taxon>
        <taxon>Micrococcales</taxon>
        <taxon>Dermacoccaceae</taxon>
        <taxon>Luteipulveratus</taxon>
    </lineage>
</organism>
<keyword evidence="5" id="KW-0418">Kinase</keyword>
<keyword evidence="8" id="KW-1133">Transmembrane helix</keyword>
<keyword evidence="3" id="KW-0597">Phosphoprotein</keyword>
<feature type="compositionally biased region" description="Basic and acidic residues" evidence="7">
    <location>
        <begin position="828"/>
        <end position="845"/>
    </location>
</feature>
<dbReference type="SMART" id="SM00387">
    <property type="entry name" value="HATPase_c"/>
    <property type="match status" value="1"/>
</dbReference>
<feature type="compositionally biased region" description="Basic and acidic residues" evidence="7">
    <location>
        <begin position="1011"/>
        <end position="1033"/>
    </location>
</feature>
<name>A0ABT6CAT3_9MICO</name>
<feature type="compositionally biased region" description="Acidic residues" evidence="7">
    <location>
        <begin position="713"/>
        <end position="723"/>
    </location>
</feature>
<sequence>MTDVLTTQTPSATPEPERPAPAPRVPADVPQRSRDRAQRVAERRTRQQQQWFRLAEWPLIRKMAVILALPVLLASLFGGVRVGDQLRDASRFTTLSSQVRVLQPALAYLAAAGDVAAAPTGSRSAETALDRADRDLRRAMASADLFDGQRTELENAVATGAALRTDRASLTTQQRQERVYAIGRNLASTVNRLDSRDLPSGPMRMVTGVISAQQALAGQRIALGTNPAPSAETVRNIADEVGREGAGLESVPGPAGQRLRALNQQRRDLPMSSPASDWQGSINASRRAYDALVVGLAASITATTSQRAIDAKVDALQYSSVILGALLVSLVLTLAVARRVILPIRQVRASVLRISRRGLPDAVTSIRAGQPVPEPEKVPVHTGEETGQLARAVDDMHERALALAAEQARLRTQVGDMFQTLSRRSTSLVNQQLALIQSLERDEQDPRRLESLFRLDHLATRMRRNGDSLLVLAGATTRRPGSRNMPLSDAVRAAQSGVRDYSRVQVGEVPDRAVPAAAVPDLVHLLGELIDNALAYSPPTRPVTVAGMHAVDGGILIEIVDAGLGMRDADLATTNHSLNAGGEVSPETAKQMGLFVVGRLAQRHDIVVRLHPNVDGQGMTASVYLPSAGLIAPERRTTAEDSTTSSSTERPELLAAIGPDADRPESTTAEAAPRQLSSAGLPKRRPGASTIEPAGVPERSDGPILRVLRVADNDDEDAEAPAEETDRAVDRGDGTAVADRTAEADSAPADRAAEADPTSAAPAQPGTPGPAVRRRPTNTKAFFGVARQRPDQEPGESTSEPGEAPDRPSQRPTEQATERPNVRPMVRSAERPAERNGQRPDERNVQRPNQKSAGRPGERAVERRPAQKAAERPRARGVERRPEPAAGRAAERPSAPPSAPPTERSTERRAERPGERPASGPADRPKEQGTAMPDDTPIFGSIQSQWLSNESTGARWSNASAEAGWQAAERVTETPTARPRTASGLPVRTPGAMLVPGSSPSSPNRGGPRRRPSDPAALRDRLNRYQDGVDKGRAMPRPQAGGDPRRATPRPQGEDTTTDSRDD</sequence>
<gene>
    <name evidence="10" type="ORF">P4R38_17265</name>
</gene>